<dbReference type="PANTHER" id="PTHR42993:SF1">
    <property type="entry name" value="MAOC-LIKE DEHYDRATASE DOMAIN-CONTAINING PROTEIN"/>
    <property type="match status" value="1"/>
</dbReference>
<reference evidence="3 4" key="1">
    <citation type="submission" date="2019-07" db="EMBL/GenBank/DDBJ databases">
        <title>New species of Amycolatopsis and Streptomyces.</title>
        <authorList>
            <person name="Duangmal K."/>
            <person name="Teo W.F.A."/>
            <person name="Lipun K."/>
        </authorList>
    </citation>
    <scope>NUCLEOTIDE SEQUENCE [LARGE SCALE GENOMIC DNA]</scope>
    <source>
        <strain evidence="3 4">NBRC 106415</strain>
    </source>
</reference>
<gene>
    <name evidence="3" type="ORF">FNH08_04110</name>
</gene>
<evidence type="ECO:0000259" key="2">
    <source>
        <dbReference type="Pfam" id="PF01575"/>
    </source>
</evidence>
<organism evidence="3 4">
    <name type="scientific">Streptomyces spongiae</name>
    <dbReference type="NCBI Taxonomy" id="565072"/>
    <lineage>
        <taxon>Bacteria</taxon>
        <taxon>Bacillati</taxon>
        <taxon>Actinomycetota</taxon>
        <taxon>Actinomycetes</taxon>
        <taxon>Kitasatosporales</taxon>
        <taxon>Streptomycetaceae</taxon>
        <taxon>Streptomyces</taxon>
    </lineage>
</organism>
<evidence type="ECO:0000313" key="3">
    <source>
        <dbReference type="EMBL" id="MPY56385.1"/>
    </source>
</evidence>
<dbReference type="EMBL" id="VJZC01000014">
    <property type="protein sequence ID" value="MPY56385.1"/>
    <property type="molecule type" value="Genomic_DNA"/>
</dbReference>
<dbReference type="Pfam" id="PF01575">
    <property type="entry name" value="MaoC_dehydratas"/>
    <property type="match status" value="1"/>
</dbReference>
<dbReference type="InterPro" id="IPR039375">
    <property type="entry name" value="NodN-like"/>
</dbReference>
<sequence length="154" mass="17053">MQTVNGIDALRAAIGQDLGTSEWYPLEQARVDAFADATEDHQWIHVDRERAQDGPFGTTVAHGYLLLALVPHLCWQVFETTGIAMEINYGLDRVRFPAPARIPCDIRARVRLESVEPSGAAFLLKLQVVVEGRDEGKPLCVAETLGYLVPEEPN</sequence>
<feature type="domain" description="MaoC-like" evidence="2">
    <location>
        <begin position="12"/>
        <end position="115"/>
    </location>
</feature>
<dbReference type="CDD" id="cd03450">
    <property type="entry name" value="NodN"/>
    <property type="match status" value="1"/>
</dbReference>
<comment type="caution">
    <text evidence="3">The sequence shown here is derived from an EMBL/GenBank/DDBJ whole genome shotgun (WGS) entry which is preliminary data.</text>
</comment>
<comment type="similarity">
    <text evidence="1">Belongs to the enoyl-CoA hydratase/isomerase family.</text>
</comment>
<dbReference type="AlphaFoldDB" id="A0A5N8XCY2"/>
<evidence type="ECO:0000256" key="1">
    <source>
        <dbReference type="ARBA" id="ARBA00005254"/>
    </source>
</evidence>
<protein>
    <submittedName>
        <fullName evidence="3">MaoC family dehydratase</fullName>
    </submittedName>
</protein>
<proteinExistence type="inferred from homology"/>
<dbReference type="Proteomes" id="UP000400924">
    <property type="component" value="Unassembled WGS sequence"/>
</dbReference>
<keyword evidence="4" id="KW-1185">Reference proteome</keyword>
<dbReference type="Gene3D" id="3.10.129.10">
    <property type="entry name" value="Hotdog Thioesterase"/>
    <property type="match status" value="1"/>
</dbReference>
<dbReference type="PANTHER" id="PTHR42993">
    <property type="entry name" value="MAOC-LIKE DEHYDRATASE DOMAIN-CONTAINING PROTEIN"/>
    <property type="match status" value="1"/>
</dbReference>
<evidence type="ECO:0000313" key="4">
    <source>
        <dbReference type="Proteomes" id="UP000400924"/>
    </source>
</evidence>
<name>A0A5N8XCY2_9ACTN</name>
<dbReference type="InterPro" id="IPR002539">
    <property type="entry name" value="MaoC-like_dom"/>
</dbReference>
<dbReference type="OrthoDB" id="9801735at2"/>
<dbReference type="InterPro" id="IPR029069">
    <property type="entry name" value="HotDog_dom_sf"/>
</dbReference>
<accession>A0A5N8XCY2</accession>
<dbReference type="SUPFAM" id="SSF54637">
    <property type="entry name" value="Thioesterase/thiol ester dehydrase-isomerase"/>
    <property type="match status" value="1"/>
</dbReference>